<feature type="domain" description="PAS" evidence="7">
    <location>
        <begin position="493"/>
        <end position="530"/>
    </location>
</feature>
<dbReference type="AlphaFoldDB" id="A0A2R3Z4C3"/>
<keyword evidence="10" id="KW-1185">Reference proteome</keyword>
<dbReference type="CDD" id="cd00082">
    <property type="entry name" value="HisKA"/>
    <property type="match status" value="1"/>
</dbReference>
<accession>A0A2R3Z4C3</accession>
<dbReference type="Pfam" id="PF00512">
    <property type="entry name" value="HisKA"/>
    <property type="match status" value="1"/>
</dbReference>
<proteinExistence type="predicted"/>
<dbReference type="OrthoDB" id="5401121at2"/>
<dbReference type="NCBIfam" id="TIGR00229">
    <property type="entry name" value="sensory_box"/>
    <property type="match status" value="7"/>
</dbReference>
<dbReference type="Pfam" id="PF02518">
    <property type="entry name" value="HATPase_c"/>
    <property type="match status" value="1"/>
</dbReference>
<dbReference type="PANTHER" id="PTHR43304:SF1">
    <property type="entry name" value="PAC DOMAIN-CONTAINING PROTEIN"/>
    <property type="match status" value="1"/>
</dbReference>
<evidence type="ECO:0000256" key="3">
    <source>
        <dbReference type="ARBA" id="ARBA00022553"/>
    </source>
</evidence>
<dbReference type="InterPro" id="IPR003594">
    <property type="entry name" value="HATPase_dom"/>
</dbReference>
<dbReference type="SMART" id="SM00091">
    <property type="entry name" value="PAS"/>
    <property type="match status" value="6"/>
</dbReference>
<evidence type="ECO:0000256" key="5">
    <source>
        <dbReference type="ARBA" id="ARBA00022777"/>
    </source>
</evidence>
<dbReference type="KEGG" id="grs:C7S20_07400"/>
<feature type="domain" description="PAS" evidence="7">
    <location>
        <begin position="622"/>
        <end position="693"/>
    </location>
</feature>
<feature type="domain" description="PAC" evidence="8">
    <location>
        <begin position="818"/>
        <end position="869"/>
    </location>
</feature>
<evidence type="ECO:0000313" key="9">
    <source>
        <dbReference type="EMBL" id="AVR45109.1"/>
    </source>
</evidence>
<dbReference type="InterPro" id="IPR005467">
    <property type="entry name" value="His_kinase_dom"/>
</dbReference>
<dbReference type="GO" id="GO:0006355">
    <property type="term" value="P:regulation of DNA-templated transcription"/>
    <property type="evidence" value="ECO:0007669"/>
    <property type="project" value="InterPro"/>
</dbReference>
<dbReference type="InterPro" id="IPR000700">
    <property type="entry name" value="PAS-assoc_C"/>
</dbReference>
<evidence type="ECO:0000313" key="10">
    <source>
        <dbReference type="Proteomes" id="UP000241507"/>
    </source>
</evidence>
<evidence type="ECO:0000259" key="7">
    <source>
        <dbReference type="PROSITE" id="PS50112"/>
    </source>
</evidence>
<protein>
    <recommendedName>
        <fullName evidence="2">histidine kinase</fullName>
        <ecNumber evidence="2">2.7.13.3</ecNumber>
    </recommendedName>
</protein>
<dbReference type="SMART" id="SM00388">
    <property type="entry name" value="HisKA"/>
    <property type="match status" value="1"/>
</dbReference>
<dbReference type="PRINTS" id="PR00344">
    <property type="entry name" value="BCTRLSENSOR"/>
</dbReference>
<dbReference type="CDD" id="cd00130">
    <property type="entry name" value="PAS"/>
    <property type="match status" value="6"/>
</dbReference>
<dbReference type="Pfam" id="PF00989">
    <property type="entry name" value="PAS"/>
    <property type="match status" value="1"/>
</dbReference>
<name>A0A2R3Z4C3_9FLAO</name>
<dbReference type="InterPro" id="IPR036097">
    <property type="entry name" value="HisK_dim/P_sf"/>
</dbReference>
<dbReference type="EC" id="2.7.13.3" evidence="2"/>
<dbReference type="Gene3D" id="3.30.565.10">
    <property type="entry name" value="Histidine kinase-like ATPase, C-terminal domain"/>
    <property type="match status" value="1"/>
</dbReference>
<evidence type="ECO:0000256" key="4">
    <source>
        <dbReference type="ARBA" id="ARBA00022679"/>
    </source>
</evidence>
<dbReference type="SUPFAM" id="SSF47384">
    <property type="entry name" value="Homodimeric domain of signal transducing histidine kinase"/>
    <property type="match status" value="1"/>
</dbReference>
<dbReference type="PROSITE" id="PS50112">
    <property type="entry name" value="PAS"/>
    <property type="match status" value="5"/>
</dbReference>
<dbReference type="Gene3D" id="1.10.287.130">
    <property type="match status" value="1"/>
</dbReference>
<feature type="domain" description="PAC" evidence="8">
    <location>
        <begin position="440"/>
        <end position="492"/>
    </location>
</feature>
<dbReference type="InterPro" id="IPR036890">
    <property type="entry name" value="HATPase_C_sf"/>
</dbReference>
<dbReference type="SUPFAM" id="SSF55874">
    <property type="entry name" value="ATPase domain of HSP90 chaperone/DNA topoisomerase II/histidine kinase"/>
    <property type="match status" value="1"/>
</dbReference>
<dbReference type="Pfam" id="PF08448">
    <property type="entry name" value="PAS_4"/>
    <property type="match status" value="1"/>
</dbReference>
<feature type="domain" description="PAS" evidence="7">
    <location>
        <begin position="239"/>
        <end position="310"/>
    </location>
</feature>
<keyword evidence="4" id="KW-0808">Transferase</keyword>
<dbReference type="PROSITE" id="PS50113">
    <property type="entry name" value="PAC"/>
    <property type="match status" value="4"/>
</dbReference>
<dbReference type="SUPFAM" id="SSF55785">
    <property type="entry name" value="PYP-like sensor domain (PAS domain)"/>
    <property type="match status" value="7"/>
</dbReference>
<dbReference type="InterPro" id="IPR013767">
    <property type="entry name" value="PAS_fold"/>
</dbReference>
<reference evidence="10" key="1">
    <citation type="submission" date="2018-03" db="EMBL/GenBank/DDBJ databases">
        <title>Gramella fulva sp. nov., isolated from a dry surface of tidal flat.</title>
        <authorList>
            <person name="Hwang S.H."/>
            <person name="Hwang W.M."/>
            <person name="Kang K."/>
            <person name="Ahn T.-Y."/>
        </authorList>
    </citation>
    <scope>NUCLEOTIDE SEQUENCE [LARGE SCALE GENOMIC DNA]</scope>
    <source>
        <strain evidence="10">SH35</strain>
    </source>
</reference>
<dbReference type="InterPro" id="IPR004358">
    <property type="entry name" value="Sig_transdc_His_kin-like_C"/>
</dbReference>
<dbReference type="GO" id="GO:0000155">
    <property type="term" value="F:phosphorelay sensor kinase activity"/>
    <property type="evidence" value="ECO:0007669"/>
    <property type="project" value="InterPro"/>
</dbReference>
<keyword evidence="5" id="KW-0418">Kinase</keyword>
<evidence type="ECO:0000256" key="1">
    <source>
        <dbReference type="ARBA" id="ARBA00000085"/>
    </source>
</evidence>
<evidence type="ECO:0000259" key="6">
    <source>
        <dbReference type="PROSITE" id="PS50109"/>
    </source>
</evidence>
<dbReference type="Proteomes" id="UP000241507">
    <property type="component" value="Chromosome"/>
</dbReference>
<evidence type="ECO:0000259" key="8">
    <source>
        <dbReference type="PROSITE" id="PS50113"/>
    </source>
</evidence>
<dbReference type="Pfam" id="PF08447">
    <property type="entry name" value="PAS_3"/>
    <property type="match status" value="3"/>
</dbReference>
<dbReference type="SMART" id="SM00086">
    <property type="entry name" value="PAC"/>
    <property type="match status" value="6"/>
</dbReference>
<dbReference type="PROSITE" id="PS50109">
    <property type="entry name" value="HIS_KIN"/>
    <property type="match status" value="1"/>
</dbReference>
<feature type="domain" description="PAC" evidence="8">
    <location>
        <begin position="697"/>
        <end position="749"/>
    </location>
</feature>
<dbReference type="InterPro" id="IPR003661">
    <property type="entry name" value="HisK_dim/P_dom"/>
</dbReference>
<dbReference type="InterPro" id="IPR013655">
    <property type="entry name" value="PAS_fold_3"/>
</dbReference>
<dbReference type="Pfam" id="PF13426">
    <property type="entry name" value="PAS_9"/>
    <property type="match status" value="2"/>
</dbReference>
<feature type="domain" description="PAC" evidence="8">
    <location>
        <begin position="187"/>
        <end position="238"/>
    </location>
</feature>
<dbReference type="SMART" id="SM00387">
    <property type="entry name" value="HATPase_c"/>
    <property type="match status" value="1"/>
</dbReference>
<dbReference type="Gene3D" id="2.10.70.100">
    <property type="match status" value="1"/>
</dbReference>
<dbReference type="EMBL" id="CP028136">
    <property type="protein sequence ID" value="AVR45109.1"/>
    <property type="molecule type" value="Genomic_DNA"/>
</dbReference>
<organism evidence="9 10">
    <name type="scientific">Christiangramia fulva</name>
    <dbReference type="NCBI Taxonomy" id="2126553"/>
    <lineage>
        <taxon>Bacteria</taxon>
        <taxon>Pseudomonadati</taxon>
        <taxon>Bacteroidota</taxon>
        <taxon>Flavobacteriia</taxon>
        <taxon>Flavobacteriales</taxon>
        <taxon>Flavobacteriaceae</taxon>
        <taxon>Christiangramia</taxon>
    </lineage>
</organism>
<feature type="domain" description="PAS" evidence="7">
    <location>
        <begin position="870"/>
        <end position="940"/>
    </location>
</feature>
<evidence type="ECO:0000256" key="2">
    <source>
        <dbReference type="ARBA" id="ARBA00012438"/>
    </source>
</evidence>
<dbReference type="RefSeq" id="WP_107011887.1">
    <property type="nucleotide sequence ID" value="NZ_CP028136.1"/>
</dbReference>
<dbReference type="Gene3D" id="3.30.450.20">
    <property type="entry name" value="PAS domain"/>
    <property type="match status" value="7"/>
</dbReference>
<sequence>MKTLLRILYLEDSSAEENEENCILEKEYNIRKIFFPQEIKNALKAFSPHVVLWDNNARVSPQEVLPTLKISEENILSILPVRNGNLKEVLPLLESLSIQLNSRETSKLEKKPCCELEERYRSIYQTSLDGILVTEPNGTILAANPAACRMLEMTEEEICRAGRSGIVDPEDHRLAYAVSQREKLGKAHTELTFVKKSGVKFPVELTSSVYKDREGNSKTTAIIRDITERKKIEEQLNISHETYRNLFYKSPIPYWIYDRDSLQIVDVNDVALKAYGYSRAEFLDLTIMDLREKEDIPDLQKDLEMISRSTGIVGPGKFNHKKKDGTPLKVEIVGYKVDYENHNCRLVACLDVTEKENFLTRLKEKEARLTAAQEIAKIGYWEWDKSTDTFFLSEMMYQLWGVEKSTFNPSWESIINVIHPEDRNSFQNAQDDLIHEGKENSLEYRVLSPSGEIKWIQEKGRIVSWQGNQPEKVEKTARDITDEKNFIEKLSTSESRYKGIVKSQTNYIIRTDMEGNYTYCNEKFFKDFGWLYSDEEIIGKPSLSSIMEYHHQAVIELVERCILAPGTAFQIEIDKPKKKGGIRTTLWDFVCLLDAKGNPSEIQCAGVDISARVKAEKDLKESRLRYKLITEATSDAIWDWNIESASLFWGNSYKSIFGYDPGEHQTLASWEQLLHPDDRARVTGSLDAAIEGTERKWEANYRFKKKNGDYAYVLDKGIILRDQKGKAYRAVGSIQDITEKKKLEDLLEKANNLSRIGSFDFDLVSNELYWSAMTREIHEVGEDYKPHIDSGIDFYKEGKNRDRIKNAVSRAINENEAFDEELQIVTAKGRELWVRVIGEPVTEYGKCIRISGSFQDIDKIKRAELEVLNAAREKETLLESIGDAFFALAEDWTVTYWNNQAARLLDCPRETILKRNLWEIFPDAVGTAFQKNYEATLKDRQRRHFEAYFEGTAAWYEVNVYPSSEGLSVFFKDITRRKTADVKLRELNKSLKAHTRELVTANKGLEQFSYIVSHNLRSPVANILGLADLLQNSEYPQGVKEKLFGEIFSNVERLDSVITDLNGILQAKVDVKTQKERIDLKLLINEIKSSIKNVIKEEKAEIKCSFGDIHEIVSVKSYLYSIFYNLIINSIKYRKPDVAPVIEISARRKADFIIIAFKDNGLGIDLANKQEQLFTLYKRFHHHIEGKGMGLFMVKTQVQMLGGRITVDSRVNEGTTFTIILKESLIQLEEENETALSISGN</sequence>
<dbReference type="InterPro" id="IPR035965">
    <property type="entry name" value="PAS-like_dom_sf"/>
</dbReference>
<dbReference type="InterPro" id="IPR052162">
    <property type="entry name" value="Sensor_kinase/Photoreceptor"/>
</dbReference>
<dbReference type="InterPro" id="IPR013656">
    <property type="entry name" value="PAS_4"/>
</dbReference>
<gene>
    <name evidence="9" type="ORF">C7S20_07400</name>
</gene>
<dbReference type="InterPro" id="IPR000014">
    <property type="entry name" value="PAS"/>
</dbReference>
<dbReference type="InterPro" id="IPR001610">
    <property type="entry name" value="PAC"/>
</dbReference>
<keyword evidence="3" id="KW-0597">Phosphoprotein</keyword>
<comment type="catalytic activity">
    <reaction evidence="1">
        <text>ATP + protein L-histidine = ADP + protein N-phospho-L-histidine.</text>
        <dbReference type="EC" id="2.7.13.3"/>
    </reaction>
</comment>
<feature type="domain" description="Histidine kinase" evidence="6">
    <location>
        <begin position="1011"/>
        <end position="1225"/>
    </location>
</feature>
<dbReference type="PANTHER" id="PTHR43304">
    <property type="entry name" value="PHYTOCHROME-LIKE PROTEIN CPH1"/>
    <property type="match status" value="1"/>
</dbReference>
<feature type="domain" description="PAS" evidence="7">
    <location>
        <begin position="116"/>
        <end position="158"/>
    </location>
</feature>